<dbReference type="OrthoDB" id="185175at2759"/>
<keyword evidence="2" id="KW-1185">Reference proteome</keyword>
<protein>
    <submittedName>
        <fullName evidence="1">Uncharacterized protein</fullName>
    </submittedName>
</protein>
<gene>
    <name evidence="1" type="ORF">ACHHYP_10469</name>
</gene>
<name>A0A1V9YLC6_ACHHY</name>
<dbReference type="AlphaFoldDB" id="A0A1V9YLC6"/>
<reference evidence="1 2" key="1">
    <citation type="journal article" date="2014" name="Genome Biol. Evol.">
        <title>The secreted proteins of Achlya hypogyna and Thraustotheca clavata identify the ancestral oomycete secretome and reveal gene acquisitions by horizontal gene transfer.</title>
        <authorList>
            <person name="Misner I."/>
            <person name="Blouin N."/>
            <person name="Leonard G."/>
            <person name="Richards T.A."/>
            <person name="Lane C.E."/>
        </authorList>
    </citation>
    <scope>NUCLEOTIDE SEQUENCE [LARGE SCALE GENOMIC DNA]</scope>
    <source>
        <strain evidence="1 2">ATCC 48635</strain>
    </source>
</reference>
<proteinExistence type="predicted"/>
<evidence type="ECO:0000313" key="1">
    <source>
        <dbReference type="EMBL" id="OQR86522.1"/>
    </source>
</evidence>
<sequence length="359" mass="39286">MVTTWPCLTWADIEADMEAIESLNATAEQPNPLGEDNSDVSSSDEHAKIRILATDIFHVHANLSAALGRMRCNASLIRVIQTYLMVSKMDPNEPSTKAIALEWLQANAPDWAIDTSDLDQSALLECIRDDVCHAESREELLKHLASAAHDSIAFPVTTHLPPVTSSILGHVPTVTTTEAYQDAKDIQRDQIHVNGVVYPGVVGYDSLIAALTRVIENVHAQFREASKTPQYEALAKRILHTINRTESGGSSYEILSHLMPSIALLRPNSKDAGALGVHIDVGPYERDGPTREWCLGLRVRLSTTTSYVVCDAKDPTDEWCSVAVCYESRLAFAFGDSPYTAATQGSRMDDAVVRLSMVA</sequence>
<organism evidence="1 2">
    <name type="scientific">Achlya hypogyna</name>
    <name type="common">Oomycete</name>
    <name type="synonym">Protoachlya hypogyna</name>
    <dbReference type="NCBI Taxonomy" id="1202772"/>
    <lineage>
        <taxon>Eukaryota</taxon>
        <taxon>Sar</taxon>
        <taxon>Stramenopiles</taxon>
        <taxon>Oomycota</taxon>
        <taxon>Saprolegniomycetes</taxon>
        <taxon>Saprolegniales</taxon>
        <taxon>Achlyaceae</taxon>
        <taxon>Achlya</taxon>
    </lineage>
</organism>
<accession>A0A1V9YLC6</accession>
<evidence type="ECO:0000313" key="2">
    <source>
        <dbReference type="Proteomes" id="UP000243579"/>
    </source>
</evidence>
<dbReference type="EMBL" id="JNBR01001501">
    <property type="protein sequence ID" value="OQR86522.1"/>
    <property type="molecule type" value="Genomic_DNA"/>
</dbReference>
<comment type="caution">
    <text evidence="1">The sequence shown here is derived from an EMBL/GenBank/DDBJ whole genome shotgun (WGS) entry which is preliminary data.</text>
</comment>
<dbReference type="Proteomes" id="UP000243579">
    <property type="component" value="Unassembled WGS sequence"/>
</dbReference>